<accession>A0A7G7LK75</accession>
<dbReference type="GO" id="GO:0004058">
    <property type="term" value="F:aromatic-L-amino-acid decarboxylase activity"/>
    <property type="evidence" value="ECO:0007669"/>
    <property type="project" value="UniProtKB-EC"/>
</dbReference>
<dbReference type="EMBL" id="MT657933">
    <property type="protein sequence ID" value="QNG40892.1"/>
    <property type="molecule type" value="mRNA"/>
</dbReference>
<dbReference type="Pfam" id="PF00282">
    <property type="entry name" value="Pyridoxal_deC"/>
    <property type="match status" value="1"/>
</dbReference>
<dbReference type="InterPro" id="IPR015422">
    <property type="entry name" value="PyrdxlP-dep_Trfase_small"/>
</dbReference>
<dbReference type="SUPFAM" id="SSF53383">
    <property type="entry name" value="PLP-dependent transferases"/>
    <property type="match status" value="1"/>
</dbReference>
<evidence type="ECO:0000256" key="5">
    <source>
        <dbReference type="ARBA" id="ARBA00022793"/>
    </source>
</evidence>
<evidence type="ECO:0000256" key="1">
    <source>
        <dbReference type="ARBA" id="ARBA00001933"/>
    </source>
</evidence>
<dbReference type="AlphaFoldDB" id="A0A7G7LK75"/>
<sequence length="468" mass="54212">MDTEEFRKVGYRMIDYVANYFENLKERNVTPPLEPGFMRQRVPTTPNDDPEEWDEIFNDIEDVVMDGMTHWHHPNFHAYFPTGHSWSCVLADILSTSIGCIGFTWESAPSCTELEMSMVDWVGQMIGLPKEFLFLNKDNEKFKQHGGGIIQTSASECTLFTLLTAKRLKLNEGNINESDLVCYTSEQAHSSVQKAAMLANVLMRMVKTDENDSMRGSSLEQVIEEDVRNGLKPIYTCATLGTTASCSFDDLEEIGMVCKKYGIWLHVDAAFAGSALICPEYHSWMSRGFDLMTSFCFNPHKWMLINFDCSMLWVRDKDVLTKAFVVDPAYLKHDNQALAVDYRHWQIGLGRRFRSLKLWFTIRRLGVKQIQEWIRLTIDLGKQFEAMVKKDDRFELYNDAKLSLVCFRLKGSNEKNEILYKKVNNTRKIFISQSKIKDVYFLRFVTCSRLTKIEDIEFAWNVIQTCIE</sequence>
<reference evidence="13" key="1">
    <citation type="journal article" date="2020" name="Proc. R. Soc. B">
        <title>Neural architecture and regeneration in the acoel Hofstenia miamia.</title>
        <authorList>
            <person name="Hulett R.E."/>
            <person name="Potter D."/>
            <person name="Srivastava M."/>
        </authorList>
    </citation>
    <scope>NUCLEOTIDE SEQUENCE</scope>
</reference>
<keyword evidence="5" id="KW-0210">Decarboxylase</keyword>
<evidence type="ECO:0000256" key="9">
    <source>
        <dbReference type="ARBA" id="ARBA00040968"/>
    </source>
</evidence>
<evidence type="ECO:0000256" key="8">
    <source>
        <dbReference type="ARBA" id="ARBA00038886"/>
    </source>
</evidence>
<feature type="modified residue" description="N6-(pyridoxal phosphate)lysine" evidence="11">
    <location>
        <position position="301"/>
    </location>
</feature>
<keyword evidence="4" id="KW-0127">Catecholamine biosynthesis</keyword>
<dbReference type="GO" id="GO:0005737">
    <property type="term" value="C:cytoplasm"/>
    <property type="evidence" value="ECO:0007669"/>
    <property type="project" value="TreeGrafter"/>
</dbReference>
<gene>
    <name evidence="13" type="primary">aadc-1</name>
</gene>
<dbReference type="PRINTS" id="PR00800">
    <property type="entry name" value="YHDCRBOXLASE"/>
</dbReference>
<protein>
    <recommendedName>
        <fullName evidence="9">Aromatic-L-amino-acid decarboxylase</fullName>
        <ecNumber evidence="8">4.1.1.28</ecNumber>
    </recommendedName>
    <alternativeName>
        <fullName evidence="10">DOPA decarboxylase</fullName>
    </alternativeName>
</protein>
<dbReference type="GO" id="GO:0030170">
    <property type="term" value="F:pyridoxal phosphate binding"/>
    <property type="evidence" value="ECO:0007669"/>
    <property type="project" value="InterPro"/>
</dbReference>
<keyword evidence="7 12" id="KW-0456">Lyase</keyword>
<dbReference type="InterPro" id="IPR002129">
    <property type="entry name" value="PyrdxlP-dep_de-COase"/>
</dbReference>
<evidence type="ECO:0000256" key="3">
    <source>
        <dbReference type="ARBA" id="ARBA00011738"/>
    </source>
</evidence>
<comment type="subunit">
    <text evidence="3">Homodimer.</text>
</comment>
<dbReference type="GO" id="GO:0006520">
    <property type="term" value="P:amino acid metabolic process"/>
    <property type="evidence" value="ECO:0007669"/>
    <property type="project" value="InterPro"/>
</dbReference>
<evidence type="ECO:0000256" key="11">
    <source>
        <dbReference type="PIRSR" id="PIRSR602129-50"/>
    </source>
</evidence>
<name>A0A7G7LK75_HOFMI</name>
<comment type="similarity">
    <text evidence="2 12">Belongs to the group II decarboxylase family.</text>
</comment>
<evidence type="ECO:0000256" key="4">
    <source>
        <dbReference type="ARBA" id="ARBA00022584"/>
    </source>
</evidence>
<comment type="cofactor">
    <cofactor evidence="1 11 12">
        <name>pyridoxal 5'-phosphate</name>
        <dbReference type="ChEBI" id="CHEBI:597326"/>
    </cofactor>
</comment>
<dbReference type="PANTHER" id="PTHR11999:SF167">
    <property type="entry name" value="AROMATIC-L-AMINO-ACID DECARBOXYLASE"/>
    <property type="match status" value="1"/>
</dbReference>
<dbReference type="CDD" id="cd06450">
    <property type="entry name" value="DOPA_deC_like"/>
    <property type="match status" value="1"/>
</dbReference>
<dbReference type="Gene3D" id="1.20.1340.10">
    <property type="entry name" value="dopa decarboxylase, N-terminal domain"/>
    <property type="match status" value="1"/>
</dbReference>
<organism evidence="13">
    <name type="scientific">Hofstenia miamia</name>
    <name type="common">Three-banded panther worm</name>
    <dbReference type="NCBI Taxonomy" id="442651"/>
    <lineage>
        <taxon>Eukaryota</taxon>
        <taxon>Metazoa</taxon>
        <taxon>Xenacoelomorpha</taxon>
        <taxon>Acoelomorpha</taxon>
        <taxon>Acoela</taxon>
        <taxon>Hofsteniidae</taxon>
        <taxon>Hofstenia</taxon>
    </lineage>
</organism>
<dbReference type="InterPro" id="IPR015424">
    <property type="entry name" value="PyrdxlP-dep_Trfase"/>
</dbReference>
<dbReference type="PANTHER" id="PTHR11999">
    <property type="entry name" value="GROUP II PYRIDOXAL-5-PHOSPHATE DECARBOXYLASE"/>
    <property type="match status" value="1"/>
</dbReference>
<dbReference type="PROSITE" id="PS00392">
    <property type="entry name" value="DDC_GAD_HDC_YDC"/>
    <property type="match status" value="1"/>
</dbReference>
<dbReference type="EC" id="4.1.1.28" evidence="8"/>
<dbReference type="InterPro" id="IPR021115">
    <property type="entry name" value="Pyridoxal-P_BS"/>
</dbReference>
<evidence type="ECO:0000256" key="12">
    <source>
        <dbReference type="RuleBase" id="RU000382"/>
    </source>
</evidence>
<evidence type="ECO:0000256" key="7">
    <source>
        <dbReference type="ARBA" id="ARBA00023239"/>
    </source>
</evidence>
<dbReference type="Gene3D" id="3.40.640.10">
    <property type="entry name" value="Type I PLP-dependent aspartate aminotransferase-like (Major domain)"/>
    <property type="match status" value="1"/>
</dbReference>
<proteinExistence type="evidence at transcript level"/>
<dbReference type="GO" id="GO:0019752">
    <property type="term" value="P:carboxylic acid metabolic process"/>
    <property type="evidence" value="ECO:0007669"/>
    <property type="project" value="InterPro"/>
</dbReference>
<dbReference type="InterPro" id="IPR015421">
    <property type="entry name" value="PyrdxlP-dep_Trfase_major"/>
</dbReference>
<dbReference type="InterPro" id="IPR010977">
    <property type="entry name" value="Aromatic_deC"/>
</dbReference>
<keyword evidence="6 11" id="KW-0663">Pyridoxal phosphate</keyword>
<dbReference type="GO" id="GO:0042423">
    <property type="term" value="P:catecholamine biosynthetic process"/>
    <property type="evidence" value="ECO:0007669"/>
    <property type="project" value="UniProtKB-KW"/>
</dbReference>
<evidence type="ECO:0000256" key="6">
    <source>
        <dbReference type="ARBA" id="ARBA00022898"/>
    </source>
</evidence>
<evidence type="ECO:0000313" key="13">
    <source>
        <dbReference type="EMBL" id="QNG40892.1"/>
    </source>
</evidence>
<dbReference type="Gene3D" id="3.90.1150.10">
    <property type="entry name" value="Aspartate Aminotransferase, domain 1"/>
    <property type="match status" value="1"/>
</dbReference>
<dbReference type="FunFam" id="3.40.640.10:FF:000025">
    <property type="entry name" value="Histidine decarboxylase"/>
    <property type="match status" value="1"/>
</dbReference>
<evidence type="ECO:0000256" key="10">
    <source>
        <dbReference type="ARBA" id="ARBA00041275"/>
    </source>
</evidence>
<evidence type="ECO:0000256" key="2">
    <source>
        <dbReference type="ARBA" id="ARBA00009533"/>
    </source>
</evidence>